<accession>A0A6F9EFT6</accession>
<comment type="cofactor">
    <cofactor evidence="5">
        <name>adenosylcob(III)alamin</name>
        <dbReference type="ChEBI" id="CHEBI:18408"/>
    </cofactor>
    <text evidence="5">Binds between the large and small subunits.</text>
</comment>
<comment type="pathway">
    <text evidence="5">Amine and polyamine degradation; ethanolamine degradation.</text>
</comment>
<dbReference type="PIRSF" id="PIRSF018982">
    <property type="entry name" value="EutC"/>
    <property type="match status" value="1"/>
</dbReference>
<comment type="subunit">
    <text evidence="5">The basic unit is a heterodimer which dimerizes to form tetramers. The heterotetramers trimerize; 6 large subunits form a core ring with 6 small subunits projecting outwards.</text>
</comment>
<dbReference type="InterPro" id="IPR009246">
    <property type="entry name" value="EutC"/>
</dbReference>
<dbReference type="Pfam" id="PF05985">
    <property type="entry name" value="EutC"/>
    <property type="match status" value="1"/>
</dbReference>
<dbReference type="RefSeq" id="WP_170086261.1">
    <property type="nucleotide sequence ID" value="NZ_CP047971.1"/>
</dbReference>
<dbReference type="GO" id="GO:0031471">
    <property type="term" value="C:ethanolamine degradation polyhedral organelle"/>
    <property type="evidence" value="ECO:0007669"/>
    <property type="project" value="UniProtKB-UniRule"/>
</dbReference>
<dbReference type="Gene3D" id="3.40.50.11240">
    <property type="entry name" value="Ethanolamine ammonia-lyase light chain (EutC)"/>
    <property type="match status" value="1"/>
</dbReference>
<evidence type="ECO:0000313" key="6">
    <source>
        <dbReference type="EMBL" id="CAB3395273.1"/>
    </source>
</evidence>
<evidence type="ECO:0000256" key="1">
    <source>
        <dbReference type="ARBA" id="ARBA00022628"/>
    </source>
</evidence>
<dbReference type="InterPro" id="IPR042255">
    <property type="entry name" value="EutC_N"/>
</dbReference>
<keyword evidence="1 5" id="KW-0846">Cobalamin</keyword>
<sequence>MDAHSIERIVKEVLAELQTNPNDDKSESDLEEIIFTSENKVSVANPHNIEILKRAQTLTPARIGIGRTGTRMKTYDFLKFRVDHATAQDAIWKDVSDQFLKQVGLPLIMTQASSKEEYLMNLNSGRELSEESVEWILKYCPRNKQVQILVCDGLSSIAVEENIPDLLPSLLQGLQMKNISVGQPLFIKRSRVWVQDQVASLVNCDVVVSLIGERPGLATAESLSAYLVYRPSEKTIEADRTVISNIHHGGTPPVEAGAYIADVIAEILRVQASGVKYAQLKAMR</sequence>
<reference evidence="6 7" key="1">
    <citation type="submission" date="2020-04" db="EMBL/GenBank/DDBJ databases">
        <authorList>
            <person name="Hogendoorn C."/>
        </authorList>
    </citation>
    <scope>NUCLEOTIDE SEQUENCE [LARGE SCALE GENOMIC DNA]</scope>
    <source>
        <strain evidence="6">COOX1</strain>
    </source>
</reference>
<dbReference type="NCBIfam" id="NF003971">
    <property type="entry name" value="PRK05465.1"/>
    <property type="match status" value="1"/>
</dbReference>
<evidence type="ECO:0000256" key="2">
    <source>
        <dbReference type="ARBA" id="ARBA00023239"/>
    </source>
</evidence>
<comment type="function">
    <text evidence="5">Catalyzes the deamination of various vicinal amino-alcohols to oxo compounds. Allows this organism to utilize ethanolamine as the sole source of nitrogen and carbon in the presence of external vitamin B12.</text>
</comment>
<evidence type="ECO:0000256" key="5">
    <source>
        <dbReference type="HAMAP-Rule" id="MF_00601"/>
    </source>
</evidence>
<dbReference type="EC" id="4.3.1.7" evidence="5"/>
<evidence type="ECO:0000256" key="3">
    <source>
        <dbReference type="ARBA" id="ARBA00023285"/>
    </source>
</evidence>
<dbReference type="GO" id="GO:0046336">
    <property type="term" value="P:ethanolamine catabolic process"/>
    <property type="evidence" value="ECO:0007669"/>
    <property type="project" value="UniProtKB-UniRule"/>
</dbReference>
<dbReference type="Proteomes" id="UP000502196">
    <property type="component" value="Chromosome"/>
</dbReference>
<comment type="similarity">
    <text evidence="5">Belongs to the EutC family.</text>
</comment>
<dbReference type="EMBL" id="LR792683">
    <property type="protein sequence ID" value="CAB3395273.1"/>
    <property type="molecule type" value="Genomic_DNA"/>
</dbReference>
<keyword evidence="4 5" id="KW-1283">Bacterial microcompartment</keyword>
<keyword evidence="3 5" id="KW-0170">Cobalt</keyword>
<feature type="binding site" evidence="5">
    <location>
        <position position="213"/>
    </location>
    <ligand>
        <name>adenosylcob(III)alamin</name>
        <dbReference type="ChEBI" id="CHEBI:18408"/>
    </ligand>
</feature>
<dbReference type="UniPathway" id="UPA00560"/>
<comment type="subcellular location">
    <subcellularLocation>
        <location evidence="5">Bacterial microcompartment</location>
    </subcellularLocation>
</comment>
<dbReference type="HAMAP" id="MF_00601">
    <property type="entry name" value="EutC"/>
    <property type="match status" value="1"/>
</dbReference>
<dbReference type="PANTHER" id="PTHR39330">
    <property type="entry name" value="ETHANOLAMINE AMMONIA-LYASE LIGHT CHAIN"/>
    <property type="match status" value="1"/>
</dbReference>
<name>A0A6F9EFT6_9BACL</name>
<gene>
    <name evidence="5 6" type="primary">eutC</name>
    <name evidence="6" type="ORF">COOX1_2829</name>
</gene>
<organism evidence="6 7">
    <name type="scientific">Kyrpidia spormannii</name>
    <dbReference type="NCBI Taxonomy" id="2055160"/>
    <lineage>
        <taxon>Bacteria</taxon>
        <taxon>Bacillati</taxon>
        <taxon>Bacillota</taxon>
        <taxon>Bacilli</taxon>
        <taxon>Bacillales</taxon>
        <taxon>Alicyclobacillaceae</taxon>
        <taxon>Kyrpidia</taxon>
    </lineage>
</organism>
<dbReference type="GO" id="GO:0008851">
    <property type="term" value="F:ethanolamine ammonia-lyase activity"/>
    <property type="evidence" value="ECO:0007669"/>
    <property type="project" value="UniProtKB-UniRule"/>
</dbReference>
<comment type="catalytic activity">
    <reaction evidence="5">
        <text>ethanolamine = acetaldehyde + NH4(+)</text>
        <dbReference type="Rhea" id="RHEA:15313"/>
        <dbReference type="ChEBI" id="CHEBI:15343"/>
        <dbReference type="ChEBI" id="CHEBI:28938"/>
        <dbReference type="ChEBI" id="CHEBI:57603"/>
        <dbReference type="EC" id="4.3.1.7"/>
    </reaction>
</comment>
<dbReference type="AlphaFoldDB" id="A0A6F9EFT6"/>
<evidence type="ECO:0000256" key="4">
    <source>
        <dbReference type="ARBA" id="ARBA00024446"/>
    </source>
</evidence>
<dbReference type="InterPro" id="IPR042251">
    <property type="entry name" value="EutC_C"/>
</dbReference>
<dbReference type="GO" id="GO:0031419">
    <property type="term" value="F:cobalamin binding"/>
    <property type="evidence" value="ECO:0007669"/>
    <property type="project" value="UniProtKB-UniRule"/>
</dbReference>
<dbReference type="PANTHER" id="PTHR39330:SF1">
    <property type="entry name" value="ETHANOLAMINE AMMONIA-LYASE SMALL SUBUNIT"/>
    <property type="match status" value="1"/>
</dbReference>
<dbReference type="GO" id="GO:0009350">
    <property type="term" value="C:ethanolamine ammonia-lyase complex"/>
    <property type="evidence" value="ECO:0007669"/>
    <property type="project" value="UniProtKB-UniRule"/>
</dbReference>
<evidence type="ECO:0000313" key="7">
    <source>
        <dbReference type="Proteomes" id="UP000502196"/>
    </source>
</evidence>
<keyword evidence="2 5" id="KW-0456">Lyase</keyword>
<feature type="binding site" evidence="5">
    <location>
        <position position="192"/>
    </location>
    <ligand>
        <name>adenosylcob(III)alamin</name>
        <dbReference type="ChEBI" id="CHEBI:18408"/>
    </ligand>
</feature>
<dbReference type="Gene3D" id="1.10.30.40">
    <property type="entry name" value="Ethanolamine ammonia-lyase light chain (EutC), N-terminal domain"/>
    <property type="match status" value="1"/>
</dbReference>
<protein>
    <recommendedName>
        <fullName evidence="5">Ethanolamine ammonia-lyase small subunit</fullName>
        <shortName evidence="5">EAL small subunit</shortName>
        <ecNumber evidence="5">4.3.1.7</ecNumber>
    </recommendedName>
</protein>
<proteinExistence type="inferred from homology"/>
<dbReference type="GO" id="GO:0006520">
    <property type="term" value="P:amino acid metabolic process"/>
    <property type="evidence" value="ECO:0007669"/>
    <property type="project" value="InterPro"/>
</dbReference>